<evidence type="ECO:0000313" key="1">
    <source>
        <dbReference type="EMBL" id="PAV18445.1"/>
    </source>
</evidence>
<evidence type="ECO:0000313" key="2">
    <source>
        <dbReference type="Proteomes" id="UP000217199"/>
    </source>
</evidence>
<organism evidence="1 2">
    <name type="scientific">Pyrrhoderma noxium</name>
    <dbReference type="NCBI Taxonomy" id="2282107"/>
    <lineage>
        <taxon>Eukaryota</taxon>
        <taxon>Fungi</taxon>
        <taxon>Dikarya</taxon>
        <taxon>Basidiomycota</taxon>
        <taxon>Agaricomycotina</taxon>
        <taxon>Agaricomycetes</taxon>
        <taxon>Hymenochaetales</taxon>
        <taxon>Hymenochaetaceae</taxon>
        <taxon>Pyrrhoderma</taxon>
    </lineage>
</organism>
<gene>
    <name evidence="1" type="ORF">PNOK_0528700</name>
</gene>
<sequence length="146" mass="16675">MLLLIRIIKTEVWAPPCKANSCFALPRQPATVVFFPSFSPRKFESSYFILLYRCFESEIMVMWSPILSLVLGIWHGTVQIESELLTNRNTGTSFQADFFVLNNDTDGLVTRLIIESTYVKAPLGNSFFRLLTFPIFIITTLKKLGI</sequence>
<protein>
    <submittedName>
        <fullName evidence="1">Uncharacterized protein</fullName>
    </submittedName>
</protein>
<dbReference type="InParanoid" id="A0A286UG55"/>
<proteinExistence type="predicted"/>
<dbReference type="EMBL" id="NBII01000005">
    <property type="protein sequence ID" value="PAV18445.1"/>
    <property type="molecule type" value="Genomic_DNA"/>
</dbReference>
<comment type="caution">
    <text evidence="1">The sequence shown here is derived from an EMBL/GenBank/DDBJ whole genome shotgun (WGS) entry which is preliminary data.</text>
</comment>
<keyword evidence="2" id="KW-1185">Reference proteome</keyword>
<name>A0A286UG55_9AGAM</name>
<dbReference type="Proteomes" id="UP000217199">
    <property type="component" value="Unassembled WGS sequence"/>
</dbReference>
<reference evidence="1 2" key="1">
    <citation type="journal article" date="2017" name="Mol. Ecol.">
        <title>Comparative and population genomic landscape of Phellinus noxius: A hypervariable fungus causing root rot in trees.</title>
        <authorList>
            <person name="Chung C.L."/>
            <person name="Lee T.J."/>
            <person name="Akiba M."/>
            <person name="Lee H.H."/>
            <person name="Kuo T.H."/>
            <person name="Liu D."/>
            <person name="Ke H.M."/>
            <person name="Yokoi T."/>
            <person name="Roa M.B."/>
            <person name="Lu M.J."/>
            <person name="Chang Y.Y."/>
            <person name="Ann P.J."/>
            <person name="Tsai J.N."/>
            <person name="Chen C.Y."/>
            <person name="Tzean S.S."/>
            <person name="Ota Y."/>
            <person name="Hattori T."/>
            <person name="Sahashi N."/>
            <person name="Liou R.F."/>
            <person name="Kikuchi T."/>
            <person name="Tsai I.J."/>
        </authorList>
    </citation>
    <scope>NUCLEOTIDE SEQUENCE [LARGE SCALE GENOMIC DNA]</scope>
    <source>
        <strain evidence="1 2">FFPRI411160</strain>
    </source>
</reference>
<dbReference type="AlphaFoldDB" id="A0A286UG55"/>
<accession>A0A286UG55</accession>